<proteinExistence type="predicted"/>
<dbReference type="InterPro" id="IPR007922">
    <property type="entry name" value="DciA-like"/>
</dbReference>
<dbReference type="EMBL" id="SOKU01000095">
    <property type="protein sequence ID" value="TES86418.1"/>
    <property type="molecule type" value="Genomic_DNA"/>
</dbReference>
<dbReference type="AlphaFoldDB" id="A0A523QL09"/>
<sequence length="169" mass="19789">MRRSRFPSRIGSILDRVFKNLDIDKKMRQLEALNRWREVVGDKINLHTRPLSIRKNSLFVLVDSSSWLAQLTYLRHKIISEFHHRYGEGVVENIYFRLGEVKKVGSAERGASVKERKGSPRLPKREMQRIEDTLSAVNDTSLSRVLRRILIKQKEVSQGREEMPHKSPE</sequence>
<organism evidence="1 2">
    <name type="scientific">Aerophobetes bacterium</name>
    <dbReference type="NCBI Taxonomy" id="2030807"/>
    <lineage>
        <taxon>Bacteria</taxon>
        <taxon>Candidatus Aerophobota</taxon>
    </lineage>
</organism>
<dbReference type="Pfam" id="PF05258">
    <property type="entry name" value="DciA"/>
    <property type="match status" value="1"/>
</dbReference>
<dbReference type="PANTHER" id="PTHR36456">
    <property type="entry name" value="UPF0232 PROTEIN SCO3875"/>
    <property type="match status" value="1"/>
</dbReference>
<dbReference type="PANTHER" id="PTHR36456:SF1">
    <property type="entry name" value="UPF0232 PROTEIN SCO3875"/>
    <property type="match status" value="1"/>
</dbReference>
<evidence type="ECO:0000313" key="1">
    <source>
        <dbReference type="EMBL" id="TES86418.1"/>
    </source>
</evidence>
<evidence type="ECO:0000313" key="2">
    <source>
        <dbReference type="Proteomes" id="UP000320781"/>
    </source>
</evidence>
<name>A0A523QL09_UNCAE</name>
<comment type="caution">
    <text evidence="1">The sequence shown here is derived from an EMBL/GenBank/DDBJ whole genome shotgun (WGS) entry which is preliminary data.</text>
</comment>
<dbReference type="Proteomes" id="UP000320781">
    <property type="component" value="Unassembled WGS sequence"/>
</dbReference>
<gene>
    <name evidence="1" type="ORF">E3J95_02010</name>
</gene>
<protein>
    <submittedName>
        <fullName evidence="1">DUF721 domain-containing protein</fullName>
    </submittedName>
</protein>
<accession>A0A523QL09</accession>
<reference evidence="1 2" key="1">
    <citation type="submission" date="2019-03" db="EMBL/GenBank/DDBJ databases">
        <title>Metabolic potential of uncultured bacteria and archaea associated with petroleum seepage in deep-sea sediments.</title>
        <authorList>
            <person name="Dong X."/>
            <person name="Hubert C."/>
        </authorList>
    </citation>
    <scope>NUCLEOTIDE SEQUENCE [LARGE SCALE GENOMIC DNA]</scope>
    <source>
        <strain evidence="1">E44_bin92</strain>
    </source>
</reference>